<evidence type="ECO:0000313" key="2">
    <source>
        <dbReference type="Proteomes" id="UP000321150"/>
    </source>
</evidence>
<accession>A0A511YDS6</accession>
<sequence length="314" mass="33835">MKTKLLSISLISIFNVVYSQVGINTSAPKSTLDVVKNTSSSTPQGLLIPRLTGDEVQAMNVTPDQNGLLAFVISKPTAPIDRTSLILDSGVYYYLASVDKWYNVNQFNNSINSALYSASYSSTNMGIGNFTGGSETDYNNPNVQSNIYFVNGTESIFNSSPYVTTRPGDPALNRGAKFLKSGVYNIIIQFNFIYMRDVAGDGANNPNLPDRLGSQVSYNMGLNFMNSPAGSYSSNVTHNTDVINARLGTGQQRTSGIAVGNIIVKEDNVVNFVPYVSTSGYYVSPEELTNTLAGPSAATGTLSIHVIRVSDYNN</sequence>
<protein>
    <submittedName>
        <fullName evidence="1">Uncharacterized protein</fullName>
    </submittedName>
</protein>
<comment type="caution">
    <text evidence="1">The sequence shown here is derived from an EMBL/GenBank/DDBJ whole genome shotgun (WGS) entry which is preliminary data.</text>
</comment>
<dbReference type="Proteomes" id="UP000321150">
    <property type="component" value="Unassembled WGS sequence"/>
</dbReference>
<name>A0A511YDS6_9FLAO</name>
<evidence type="ECO:0000313" key="1">
    <source>
        <dbReference type="EMBL" id="GEN73350.1"/>
    </source>
</evidence>
<dbReference type="EMBL" id="BJYI01000014">
    <property type="protein sequence ID" value="GEN73350.1"/>
    <property type="molecule type" value="Genomic_DNA"/>
</dbReference>
<dbReference type="OrthoDB" id="1488700at2"/>
<dbReference type="AlphaFoldDB" id="A0A511YDS6"/>
<gene>
    <name evidence="1" type="ORF">CLA01_34220</name>
</gene>
<dbReference type="RefSeq" id="WP_111955398.1">
    <property type="nucleotide sequence ID" value="NZ_BJYI01000014.1"/>
</dbReference>
<proteinExistence type="predicted"/>
<reference evidence="1 2" key="1">
    <citation type="submission" date="2019-07" db="EMBL/GenBank/DDBJ databases">
        <title>Whole genome shotgun sequence of Chryseobacterium lathyri NBRC 105250.</title>
        <authorList>
            <person name="Hosoyama A."/>
            <person name="Uohara A."/>
            <person name="Ohji S."/>
            <person name="Ichikawa N."/>
        </authorList>
    </citation>
    <scope>NUCLEOTIDE SEQUENCE [LARGE SCALE GENOMIC DNA]</scope>
    <source>
        <strain evidence="1 2">NBRC 105250</strain>
    </source>
</reference>
<organism evidence="1 2">
    <name type="scientific">Chryseobacterium lathyri</name>
    <dbReference type="NCBI Taxonomy" id="395933"/>
    <lineage>
        <taxon>Bacteria</taxon>
        <taxon>Pseudomonadati</taxon>
        <taxon>Bacteroidota</taxon>
        <taxon>Flavobacteriia</taxon>
        <taxon>Flavobacteriales</taxon>
        <taxon>Weeksellaceae</taxon>
        <taxon>Chryseobacterium group</taxon>
        <taxon>Chryseobacterium</taxon>
    </lineage>
</organism>